<name>A0A1V9YJP0_ACHHY</name>
<dbReference type="InterPro" id="IPR004875">
    <property type="entry name" value="DDE_SF_endonuclease_dom"/>
</dbReference>
<evidence type="ECO:0000313" key="3">
    <source>
        <dbReference type="EMBL" id="OQR85929.1"/>
    </source>
</evidence>
<dbReference type="Pfam" id="PF03184">
    <property type="entry name" value="DDE_1"/>
    <property type="match status" value="1"/>
</dbReference>
<dbReference type="GO" id="GO:0003677">
    <property type="term" value="F:DNA binding"/>
    <property type="evidence" value="ECO:0007669"/>
    <property type="project" value="UniProtKB-KW"/>
</dbReference>
<dbReference type="EMBL" id="JNBR01001553">
    <property type="protein sequence ID" value="OQR85929.1"/>
    <property type="molecule type" value="Genomic_DNA"/>
</dbReference>
<keyword evidence="4" id="KW-1185">Reference proteome</keyword>
<dbReference type="InterPro" id="IPR050863">
    <property type="entry name" value="CenT-Element_Derived"/>
</dbReference>
<sequence>MLIPASPNKYTNEDLHVAITRVLAGEKPKVVSATAAIPYRTLSRYVSLNREGKDTTKKRTGPPPCLCSQIETRIYDWVLAMQSLGAPVYPYDVLHKANEICQAVKLPMLTYGWYQRFSQRHADLVPRASQVMSRARVEANVESIDKLHATLERLIAEHSIDGSRIYNCDETGFNPRPRAGKVLARKGSSNVWSRVMSVNFHLSFLACVSATGHIIPPLILLQGRRLPIDETHDALSVLPTAVVTGTPSGFINSKTFEEWLEFFAASVPDDVARPVLLTFDGYRAHVSLAIIDKAYELGVLLVCLPANSTHLFQPLDFSVFGSFKQELKKTVVKAHMIQTHMLSVSKPDAIRLGCKALIVGMKAENAAAGRPP</sequence>
<comment type="caution">
    <text evidence="3">The sequence shown here is derived from an EMBL/GenBank/DDBJ whole genome shotgun (WGS) entry which is preliminary data.</text>
</comment>
<dbReference type="PANTHER" id="PTHR19303:SF57">
    <property type="entry name" value="HTH CENPB-TYPE DOMAIN-CONTAINING PROTEIN"/>
    <property type="match status" value="1"/>
</dbReference>
<dbReference type="AlphaFoldDB" id="A0A1V9YJP0"/>
<dbReference type="Gene3D" id="3.30.420.10">
    <property type="entry name" value="Ribonuclease H-like superfamily/Ribonuclease H"/>
    <property type="match status" value="1"/>
</dbReference>
<reference evidence="3 4" key="1">
    <citation type="journal article" date="2014" name="Genome Biol. Evol.">
        <title>The secreted proteins of Achlya hypogyna and Thraustotheca clavata identify the ancestral oomycete secretome and reveal gene acquisitions by horizontal gene transfer.</title>
        <authorList>
            <person name="Misner I."/>
            <person name="Blouin N."/>
            <person name="Leonard G."/>
            <person name="Richards T.A."/>
            <person name="Lane C.E."/>
        </authorList>
    </citation>
    <scope>NUCLEOTIDE SEQUENCE [LARGE SCALE GENOMIC DNA]</scope>
    <source>
        <strain evidence="3 4">ATCC 48635</strain>
    </source>
</reference>
<organism evidence="3 4">
    <name type="scientific">Achlya hypogyna</name>
    <name type="common">Oomycete</name>
    <name type="synonym">Protoachlya hypogyna</name>
    <dbReference type="NCBI Taxonomy" id="1202772"/>
    <lineage>
        <taxon>Eukaryota</taxon>
        <taxon>Sar</taxon>
        <taxon>Stramenopiles</taxon>
        <taxon>Oomycota</taxon>
        <taxon>Saprolegniomycetes</taxon>
        <taxon>Saprolegniales</taxon>
        <taxon>Achlyaceae</taxon>
        <taxon>Achlya</taxon>
    </lineage>
</organism>
<dbReference type="STRING" id="1202772.A0A1V9YJP0"/>
<protein>
    <recommendedName>
        <fullName evidence="2">HTH CENPB-type domain-containing protein</fullName>
    </recommendedName>
</protein>
<dbReference type="OrthoDB" id="98552at2759"/>
<keyword evidence="1" id="KW-0238">DNA-binding</keyword>
<gene>
    <name evidence="3" type="ORF">ACHHYP_11172</name>
</gene>
<dbReference type="PROSITE" id="PS51253">
    <property type="entry name" value="HTH_CENPB"/>
    <property type="match status" value="1"/>
</dbReference>
<dbReference type="PANTHER" id="PTHR19303">
    <property type="entry name" value="TRANSPOSON"/>
    <property type="match status" value="1"/>
</dbReference>
<accession>A0A1V9YJP0</accession>
<evidence type="ECO:0000256" key="1">
    <source>
        <dbReference type="ARBA" id="ARBA00023125"/>
    </source>
</evidence>
<dbReference type="InterPro" id="IPR006600">
    <property type="entry name" value="HTH_CenpB_DNA-bd_dom"/>
</dbReference>
<dbReference type="Pfam" id="PF03221">
    <property type="entry name" value="HTH_Tnp_Tc5"/>
    <property type="match status" value="1"/>
</dbReference>
<proteinExistence type="predicted"/>
<dbReference type="GO" id="GO:0005634">
    <property type="term" value="C:nucleus"/>
    <property type="evidence" value="ECO:0007669"/>
    <property type="project" value="TreeGrafter"/>
</dbReference>
<dbReference type="Proteomes" id="UP000243579">
    <property type="component" value="Unassembled WGS sequence"/>
</dbReference>
<feature type="domain" description="HTH CENPB-type" evidence="2">
    <location>
        <begin position="58"/>
        <end position="127"/>
    </location>
</feature>
<evidence type="ECO:0000313" key="4">
    <source>
        <dbReference type="Proteomes" id="UP000243579"/>
    </source>
</evidence>
<dbReference type="InterPro" id="IPR036397">
    <property type="entry name" value="RNaseH_sf"/>
</dbReference>
<evidence type="ECO:0000259" key="2">
    <source>
        <dbReference type="PROSITE" id="PS51253"/>
    </source>
</evidence>